<dbReference type="AlphaFoldDB" id="A0A1H4ZPS5"/>
<dbReference type="SUPFAM" id="SSF81901">
    <property type="entry name" value="HCP-like"/>
    <property type="match status" value="1"/>
</dbReference>
<dbReference type="SMART" id="SM00671">
    <property type="entry name" value="SEL1"/>
    <property type="match status" value="2"/>
</dbReference>
<evidence type="ECO:0008006" key="3">
    <source>
        <dbReference type="Google" id="ProtNLM"/>
    </source>
</evidence>
<dbReference type="InterPro" id="IPR011990">
    <property type="entry name" value="TPR-like_helical_dom_sf"/>
</dbReference>
<dbReference type="InterPro" id="IPR006597">
    <property type="entry name" value="Sel1-like"/>
</dbReference>
<gene>
    <name evidence="1" type="ORF">SAMN05216178_6741</name>
</gene>
<evidence type="ECO:0000313" key="2">
    <source>
        <dbReference type="Proteomes" id="UP000198982"/>
    </source>
</evidence>
<organism evidence="1 2">
    <name type="scientific">Pseudomonas saponiphila</name>
    <dbReference type="NCBI Taxonomy" id="556534"/>
    <lineage>
        <taxon>Bacteria</taxon>
        <taxon>Pseudomonadati</taxon>
        <taxon>Pseudomonadota</taxon>
        <taxon>Gammaproteobacteria</taxon>
        <taxon>Pseudomonadales</taxon>
        <taxon>Pseudomonadaceae</taxon>
        <taxon>Pseudomonas</taxon>
    </lineage>
</organism>
<dbReference type="EMBL" id="FNTJ01000003">
    <property type="protein sequence ID" value="SED31360.1"/>
    <property type="molecule type" value="Genomic_DNA"/>
</dbReference>
<dbReference type="Pfam" id="PF08238">
    <property type="entry name" value="Sel1"/>
    <property type="match status" value="2"/>
</dbReference>
<dbReference type="RefSeq" id="WP_208605343.1">
    <property type="nucleotide sequence ID" value="NZ_FNTJ01000003.1"/>
</dbReference>
<accession>A0A1H4ZPS5</accession>
<proteinExistence type="predicted"/>
<protein>
    <recommendedName>
        <fullName evidence="3">Sel1 repeat-containing protein</fullName>
    </recommendedName>
</protein>
<keyword evidence="2" id="KW-1185">Reference proteome</keyword>
<name>A0A1H4ZPS5_9PSED</name>
<dbReference type="Gene3D" id="1.25.40.10">
    <property type="entry name" value="Tetratricopeptide repeat domain"/>
    <property type="match status" value="1"/>
</dbReference>
<sequence length="179" mass="19524">MHTPHQRREGTAALATLTADLATGDQKVQSKAYQQILDLAEQGNAEAMYQVARCLRQGLGVATNEDRGDYWLRRACATNPASLHALLVLGMQHYLMQRPESNPEQGLEMIERAAAAGLPIAVVKLSKLFESGGAMFAPSVLKAYRVLANACGERADQSVIDAYMDFVQRHAPITNLLDS</sequence>
<reference evidence="2" key="1">
    <citation type="submission" date="2016-10" db="EMBL/GenBank/DDBJ databases">
        <authorList>
            <person name="Varghese N."/>
            <person name="Submissions S."/>
        </authorList>
    </citation>
    <scope>NUCLEOTIDE SEQUENCE [LARGE SCALE GENOMIC DNA]</scope>
    <source>
        <strain evidence="2">DSM 9751</strain>
    </source>
</reference>
<dbReference type="Proteomes" id="UP000198982">
    <property type="component" value="Unassembled WGS sequence"/>
</dbReference>
<evidence type="ECO:0000313" key="1">
    <source>
        <dbReference type="EMBL" id="SED31360.1"/>
    </source>
</evidence>